<dbReference type="NCBIfam" id="TIGR02467">
    <property type="entry name" value="CbiE"/>
    <property type="match status" value="1"/>
</dbReference>
<dbReference type="InterPro" id="IPR019012">
    <property type="entry name" value="RNA_cap_Gua-N2-MeTrfase"/>
</dbReference>
<evidence type="ECO:0000259" key="6">
    <source>
        <dbReference type="Pfam" id="PF00590"/>
    </source>
</evidence>
<accession>A0ABU9HCA1</accession>
<proteinExistence type="predicted"/>
<feature type="domain" description="Tetrapyrrole methylase" evidence="6">
    <location>
        <begin position="29"/>
        <end position="237"/>
    </location>
</feature>
<dbReference type="EMBL" id="JBAKBA010000021">
    <property type="protein sequence ID" value="MEL0659519.1"/>
    <property type="molecule type" value="Genomic_DNA"/>
</dbReference>
<keyword evidence="2" id="KW-0169">Cobalamin biosynthesis</keyword>
<reference evidence="7 8" key="1">
    <citation type="submission" date="2024-02" db="EMBL/GenBank/DDBJ databases">
        <title>Bacteria isolated from the canopy kelp, Nereocystis luetkeana.</title>
        <authorList>
            <person name="Pfister C.A."/>
            <person name="Younker I.T."/>
            <person name="Light S.H."/>
        </authorList>
    </citation>
    <scope>NUCLEOTIDE SEQUENCE [LARGE SCALE GENOMIC DNA]</scope>
    <source>
        <strain evidence="7 8">TI.2.07</strain>
    </source>
</reference>
<name>A0ABU9HCA1_9GAMM</name>
<dbReference type="Pfam" id="PF09445">
    <property type="entry name" value="Methyltransf_15"/>
    <property type="match status" value="1"/>
</dbReference>
<dbReference type="PANTHER" id="PTHR43182:SF1">
    <property type="entry name" value="COBALT-PRECORRIN-7 C(5)-METHYLTRANSFERASE"/>
    <property type="match status" value="1"/>
</dbReference>
<dbReference type="InterPro" id="IPR014776">
    <property type="entry name" value="4pyrrole_Mease_sub2"/>
</dbReference>
<dbReference type="SUPFAM" id="SSF53790">
    <property type="entry name" value="Tetrapyrrole methylase"/>
    <property type="match status" value="1"/>
</dbReference>
<evidence type="ECO:0000256" key="5">
    <source>
        <dbReference type="ARBA" id="ARBA00022691"/>
    </source>
</evidence>
<dbReference type="InterPro" id="IPR000878">
    <property type="entry name" value="4pyrrol_Mease"/>
</dbReference>
<dbReference type="Gene3D" id="3.40.50.150">
    <property type="entry name" value="Vaccinia Virus protein VP39"/>
    <property type="match status" value="1"/>
</dbReference>
<keyword evidence="4" id="KW-0808">Transferase</keyword>
<dbReference type="InterPro" id="IPR035996">
    <property type="entry name" value="4pyrrol_Methylase_sf"/>
</dbReference>
<dbReference type="Gene3D" id="3.40.1010.10">
    <property type="entry name" value="Cobalt-precorrin-4 Transmethylase, Domain 1"/>
    <property type="match status" value="1"/>
</dbReference>
<keyword evidence="5" id="KW-0949">S-adenosyl-L-methionine</keyword>
<evidence type="ECO:0000256" key="3">
    <source>
        <dbReference type="ARBA" id="ARBA00022603"/>
    </source>
</evidence>
<evidence type="ECO:0000256" key="4">
    <source>
        <dbReference type="ARBA" id="ARBA00022679"/>
    </source>
</evidence>
<dbReference type="SUPFAM" id="SSF53335">
    <property type="entry name" value="S-adenosyl-L-methionine-dependent methyltransferases"/>
    <property type="match status" value="1"/>
</dbReference>
<comment type="pathway">
    <text evidence="1">Cofactor biosynthesis; adenosylcobalamin biosynthesis.</text>
</comment>
<dbReference type="Proteomes" id="UP001366060">
    <property type="component" value="Unassembled WGS sequence"/>
</dbReference>
<dbReference type="InterPro" id="IPR050714">
    <property type="entry name" value="Cobalamin_biosynth_MTase"/>
</dbReference>
<evidence type="ECO:0000313" key="8">
    <source>
        <dbReference type="Proteomes" id="UP001366060"/>
    </source>
</evidence>
<dbReference type="InterPro" id="IPR014777">
    <property type="entry name" value="4pyrrole_Mease_sub1"/>
</dbReference>
<evidence type="ECO:0000313" key="7">
    <source>
        <dbReference type="EMBL" id="MEL0659519.1"/>
    </source>
</evidence>
<dbReference type="Pfam" id="PF00590">
    <property type="entry name" value="TP_methylase"/>
    <property type="match status" value="1"/>
</dbReference>
<sequence>MSIIKKLMGMFGVKLHSSAKSSSKSVREIAVIGLGVAENAMLSEQALFALQSADLVIGSERQLKTLEKHLAIQPNIETLGEGDQQQVEPQSISLPPRTEIIPKLKELKALIESEQKVVVLGSGDPLYYGIGTWISKHFNDAVVRFFPAVSSITQACHSLSIAQQDVHVVSLHGRPLAKLRVALKAQQTLLLLTDKDSLPHHLAAVCKETGFTEAEIIVCERLGYTEQKISRFTVQALLEAEAEENLQDFDALHVSFVICGANKGYLPEFPGIKDANFETGELGSKGMISKREVRLAILSLLQPSKRDIIWDIGAGCGGVSVEMAYWQPKAKVYAIEHNQERFDCLLANKQKFGVVNNLKSTFGRAPEALTGLPTPNKIFIGGSDGELSELLETLWAKLPEDGQIVVSAVMEKTKSQLLNFYTKRSVAEDSQLETLQVAVNKSRTLGGQLAYNPALSVSLFSFIKKNNTQIVKG</sequence>
<protein>
    <submittedName>
        <fullName evidence="7">Precorrin-6y C5,15-methyltransferase (Decarboxylating) subunit CbiE</fullName>
    </submittedName>
</protein>
<keyword evidence="3" id="KW-0489">Methyltransferase</keyword>
<keyword evidence="8" id="KW-1185">Reference proteome</keyword>
<evidence type="ECO:0000256" key="2">
    <source>
        <dbReference type="ARBA" id="ARBA00022573"/>
    </source>
</evidence>
<evidence type="ECO:0000256" key="1">
    <source>
        <dbReference type="ARBA" id="ARBA00004953"/>
    </source>
</evidence>
<dbReference type="CDD" id="cd11644">
    <property type="entry name" value="Precorrin-6Y-MT"/>
    <property type="match status" value="1"/>
</dbReference>
<dbReference type="Gene3D" id="3.30.950.10">
    <property type="entry name" value="Methyltransferase, Cobalt-precorrin-4 Transmethylase, Domain 2"/>
    <property type="match status" value="1"/>
</dbReference>
<dbReference type="NCBIfam" id="TIGR02469">
    <property type="entry name" value="CbiT"/>
    <property type="match status" value="1"/>
</dbReference>
<comment type="caution">
    <text evidence="7">The sequence shown here is derived from an EMBL/GenBank/DDBJ whole genome shotgun (WGS) entry which is preliminary data.</text>
</comment>
<dbReference type="RefSeq" id="WP_341628067.1">
    <property type="nucleotide sequence ID" value="NZ_JBAKBA010000021.1"/>
</dbReference>
<dbReference type="PANTHER" id="PTHR43182">
    <property type="entry name" value="COBALT-PRECORRIN-6B C(15)-METHYLTRANSFERASE (DECARBOXYLATING)"/>
    <property type="match status" value="1"/>
</dbReference>
<gene>
    <name evidence="7" type="primary">cbiE</name>
    <name evidence="7" type="ORF">V6255_10260</name>
</gene>
<dbReference type="InterPro" id="IPR012818">
    <property type="entry name" value="CbiE"/>
</dbReference>
<dbReference type="InterPro" id="IPR014008">
    <property type="entry name" value="Cbl_synth_MTase_CbiT"/>
</dbReference>
<dbReference type="InterPro" id="IPR029063">
    <property type="entry name" value="SAM-dependent_MTases_sf"/>
</dbReference>
<organism evidence="7 8">
    <name type="scientific">Psychromonas arctica</name>
    <dbReference type="NCBI Taxonomy" id="168275"/>
    <lineage>
        <taxon>Bacteria</taxon>
        <taxon>Pseudomonadati</taxon>
        <taxon>Pseudomonadota</taxon>
        <taxon>Gammaproteobacteria</taxon>
        <taxon>Alteromonadales</taxon>
        <taxon>Psychromonadaceae</taxon>
        <taxon>Psychromonas</taxon>
    </lineage>
</organism>